<dbReference type="Proteomes" id="UP001226691">
    <property type="component" value="Unassembled WGS sequence"/>
</dbReference>
<sequence length="44" mass="4705">MTDDDDMAVFSDKRQRRVKITAWIVIGALVLTGGGATVISLILG</sequence>
<name>A0ABU0TW31_MICTR</name>
<protein>
    <submittedName>
        <fullName evidence="2">Uncharacterized protein</fullName>
    </submittedName>
</protein>
<proteinExistence type="predicted"/>
<reference evidence="2 3" key="1">
    <citation type="submission" date="2023-07" db="EMBL/GenBank/DDBJ databases">
        <title>Functional and genomic diversity of the sorghum phyllosphere microbiome.</title>
        <authorList>
            <person name="Shade A."/>
        </authorList>
    </citation>
    <scope>NUCLEOTIDE SEQUENCE [LARGE SCALE GENOMIC DNA]</scope>
    <source>
        <strain evidence="2 3">SORGH_AS_1207</strain>
    </source>
</reference>
<keyword evidence="3" id="KW-1185">Reference proteome</keyword>
<dbReference type="EMBL" id="JAUTBF010000001">
    <property type="protein sequence ID" value="MDQ1123866.1"/>
    <property type="molecule type" value="Genomic_DNA"/>
</dbReference>
<keyword evidence="1" id="KW-0812">Transmembrane</keyword>
<accession>A0ABU0TW31</accession>
<keyword evidence="1" id="KW-0472">Membrane</keyword>
<keyword evidence="1" id="KW-1133">Transmembrane helix</keyword>
<organism evidence="2 3">
    <name type="scientific">Microbacterium trichothecenolyticum</name>
    <name type="common">Aureobacterium trichothecenolyticum</name>
    <dbReference type="NCBI Taxonomy" id="69370"/>
    <lineage>
        <taxon>Bacteria</taxon>
        <taxon>Bacillati</taxon>
        <taxon>Actinomycetota</taxon>
        <taxon>Actinomycetes</taxon>
        <taxon>Micrococcales</taxon>
        <taxon>Microbacteriaceae</taxon>
        <taxon>Microbacterium</taxon>
    </lineage>
</organism>
<evidence type="ECO:0000256" key="1">
    <source>
        <dbReference type="SAM" id="Phobius"/>
    </source>
</evidence>
<feature type="transmembrane region" description="Helical" evidence="1">
    <location>
        <begin position="20"/>
        <end position="43"/>
    </location>
</feature>
<dbReference type="RefSeq" id="WP_307484037.1">
    <property type="nucleotide sequence ID" value="NZ_JAUTBF010000001.1"/>
</dbReference>
<comment type="caution">
    <text evidence="2">The sequence shown here is derived from an EMBL/GenBank/DDBJ whole genome shotgun (WGS) entry which is preliminary data.</text>
</comment>
<evidence type="ECO:0000313" key="2">
    <source>
        <dbReference type="EMBL" id="MDQ1123866.1"/>
    </source>
</evidence>
<evidence type="ECO:0000313" key="3">
    <source>
        <dbReference type="Proteomes" id="UP001226691"/>
    </source>
</evidence>
<gene>
    <name evidence="2" type="ORF">QE412_002439</name>
</gene>